<evidence type="ECO:0000313" key="3">
    <source>
        <dbReference type="Proteomes" id="UP001369082"/>
    </source>
</evidence>
<gene>
    <name evidence="2" type="ORF">V6256_12985</name>
</gene>
<organism evidence="2 3">
    <name type="scientific">Psychromonas aquatilis</name>
    <dbReference type="NCBI Taxonomy" id="2005072"/>
    <lineage>
        <taxon>Bacteria</taxon>
        <taxon>Pseudomonadati</taxon>
        <taxon>Pseudomonadota</taxon>
        <taxon>Gammaproteobacteria</taxon>
        <taxon>Alteromonadales</taxon>
        <taxon>Psychromonadaceae</taxon>
        <taxon>Psychromonas</taxon>
    </lineage>
</organism>
<sequence>MKFLRYLVVITLLLPYIATQAHPHSWISMKTKIEGTGNQITGLTMSWTFDSITSAYMLDGEDLSPEKKSKTFKKITESVMENINLEHYFTYFYDGEDPIKYAFSNQGTLTQDKSKLTLDFYIPLSAPKTITNTPLKLAIFEPSYYVDMSWGSENDIELAPELSKLCSFELVPPNPTPEQVSYAMSLGVDENPDEALGQLFTQTVMINCLT</sequence>
<dbReference type="RefSeq" id="WP_341598651.1">
    <property type="nucleotide sequence ID" value="NZ_JBAKAZ010000061.1"/>
</dbReference>
<feature type="chain" id="PRO_5045569961" evidence="1">
    <location>
        <begin position="22"/>
        <end position="210"/>
    </location>
</feature>
<dbReference type="EMBL" id="JBAKAZ010000061">
    <property type="protein sequence ID" value="MEL0630524.1"/>
    <property type="molecule type" value="Genomic_DNA"/>
</dbReference>
<feature type="signal peptide" evidence="1">
    <location>
        <begin position="1"/>
        <end position="21"/>
    </location>
</feature>
<dbReference type="InterPro" id="IPR016537">
    <property type="entry name" value="UCP008159_ABC"/>
</dbReference>
<dbReference type="Pfam" id="PF06226">
    <property type="entry name" value="DUF1007"/>
    <property type="match status" value="1"/>
</dbReference>
<dbReference type="Proteomes" id="UP001369082">
    <property type="component" value="Unassembled WGS sequence"/>
</dbReference>
<evidence type="ECO:0000256" key="1">
    <source>
        <dbReference type="SAM" id="SignalP"/>
    </source>
</evidence>
<name>A0ABU9GTI7_9GAMM</name>
<comment type="caution">
    <text evidence="2">The sequence shown here is derived from an EMBL/GenBank/DDBJ whole genome shotgun (WGS) entry which is preliminary data.</text>
</comment>
<reference evidence="2 3" key="1">
    <citation type="submission" date="2024-02" db="EMBL/GenBank/DDBJ databases">
        <title>Bacteria isolated from the canopy kelp, Nereocystis luetkeana.</title>
        <authorList>
            <person name="Pfister C.A."/>
            <person name="Younker I.T."/>
            <person name="Light S.H."/>
        </authorList>
    </citation>
    <scope>NUCLEOTIDE SEQUENCE [LARGE SCALE GENOMIC DNA]</scope>
    <source>
        <strain evidence="2 3">TI.1.05</strain>
    </source>
</reference>
<protein>
    <submittedName>
        <fullName evidence="2">DUF1007 family protein</fullName>
    </submittedName>
</protein>
<evidence type="ECO:0000313" key="2">
    <source>
        <dbReference type="EMBL" id="MEL0630524.1"/>
    </source>
</evidence>
<keyword evidence="3" id="KW-1185">Reference proteome</keyword>
<dbReference type="InterPro" id="IPR010412">
    <property type="entry name" value="DUF1007"/>
</dbReference>
<dbReference type="PIRSF" id="PIRSF008159">
    <property type="entry name" value="UCP008159_ABC"/>
    <property type="match status" value="1"/>
</dbReference>
<accession>A0ABU9GTI7</accession>
<proteinExistence type="predicted"/>
<keyword evidence="1" id="KW-0732">Signal</keyword>